<keyword evidence="3" id="KW-1185">Reference proteome</keyword>
<evidence type="ECO:0000313" key="2">
    <source>
        <dbReference type="EMBL" id="AHD03371.1"/>
    </source>
</evidence>
<feature type="region of interest" description="Disordered" evidence="1">
    <location>
        <begin position="1"/>
        <end position="30"/>
    </location>
</feature>
<dbReference type="AlphaFoldDB" id="V9VX98"/>
<protein>
    <submittedName>
        <fullName evidence="2">Uncharacterized protein</fullName>
    </submittedName>
</protein>
<dbReference type="KEGG" id="lmd:METH_21340"/>
<dbReference type="HOGENOM" id="CLU_3404194_0_0_5"/>
<proteinExistence type="predicted"/>
<reference evidence="2 3" key="1">
    <citation type="submission" date="2013-09" db="EMBL/GenBank/DDBJ databases">
        <authorList>
            <consortium name="DOE Joint Genome Institute"/>
            <person name="Klenk H.-P."/>
            <person name="Huntemann M."/>
            <person name="Han J."/>
            <person name="Chen A."/>
            <person name="Kyrpides N."/>
            <person name="Mavromatis K."/>
            <person name="Markowitz V."/>
            <person name="Palaniappan K."/>
            <person name="Ivanova N."/>
            <person name="Schaumberg A."/>
            <person name="Pati A."/>
            <person name="Liolios K."/>
            <person name="Nordberg H.P."/>
            <person name="Cantor M.N."/>
            <person name="Hua S.X."/>
            <person name="Woyke T."/>
        </authorList>
    </citation>
    <scope>NUCLEOTIDE SEQUENCE [LARGE SCALE GENOMIC DNA]</scope>
    <source>
        <strain evidence="2 3">DSM 14336</strain>
        <plasmid evidence="3">1</plasmid>
    </source>
</reference>
<name>V9VX98_9RHOB</name>
<geneLocation type="plasmid" evidence="3">
    <name>1</name>
</geneLocation>
<keyword evidence="2" id="KW-0614">Plasmid</keyword>
<gene>
    <name evidence="2" type="ORF">METH_21340</name>
</gene>
<evidence type="ECO:0000256" key="1">
    <source>
        <dbReference type="SAM" id="MobiDB-lite"/>
    </source>
</evidence>
<evidence type="ECO:0000313" key="3">
    <source>
        <dbReference type="Proteomes" id="UP000018780"/>
    </source>
</evidence>
<accession>V9VX98</accession>
<sequence length="30" mass="3207">MPDKTANARLPLAALPGNPPFQETKSARIT</sequence>
<feature type="compositionally biased region" description="Polar residues" evidence="1">
    <location>
        <begin position="21"/>
        <end position="30"/>
    </location>
</feature>
<organism evidence="2 3">
    <name type="scientific">Leisingera methylohalidivorans DSM 14336</name>
    <dbReference type="NCBI Taxonomy" id="999552"/>
    <lineage>
        <taxon>Bacteria</taxon>
        <taxon>Pseudomonadati</taxon>
        <taxon>Pseudomonadota</taxon>
        <taxon>Alphaproteobacteria</taxon>
        <taxon>Rhodobacterales</taxon>
        <taxon>Roseobacteraceae</taxon>
        <taxon>Leisingera</taxon>
    </lineage>
</organism>
<dbReference type="Proteomes" id="UP000018780">
    <property type="component" value="Plasmid unnamed"/>
</dbReference>
<dbReference type="EMBL" id="CP006774">
    <property type="protein sequence ID" value="AHD03371.1"/>
    <property type="molecule type" value="Genomic_DNA"/>
</dbReference>